<comment type="similarity">
    <text evidence="1 2">Belongs to the metallophosphoesterase superfamily. YfcE family.</text>
</comment>
<reference evidence="4 5" key="1">
    <citation type="submission" date="2018-06" db="EMBL/GenBank/DDBJ databases">
        <authorList>
            <consortium name="Pathogen Informatics"/>
            <person name="Doyle S."/>
        </authorList>
    </citation>
    <scope>NUCLEOTIDE SEQUENCE [LARGE SCALE GENOMIC DNA]</scope>
    <source>
        <strain evidence="5">NCTC 11391</strain>
    </source>
</reference>
<dbReference type="InterPro" id="IPR024654">
    <property type="entry name" value="Calcineurin-like_PHP_lpxH"/>
</dbReference>
<dbReference type="EC" id="3.1.4.-" evidence="2"/>
<organism evidence="4 5">
    <name type="scientific">Streptococcus downei MFe28</name>
    <dbReference type="NCBI Taxonomy" id="764290"/>
    <lineage>
        <taxon>Bacteria</taxon>
        <taxon>Bacillati</taxon>
        <taxon>Bacillota</taxon>
        <taxon>Bacilli</taxon>
        <taxon>Lactobacillales</taxon>
        <taxon>Streptococcaceae</taxon>
        <taxon>Streptococcus</taxon>
    </lineage>
</organism>
<keyword evidence="5" id="KW-1185">Reference proteome</keyword>
<dbReference type="Pfam" id="PF12850">
    <property type="entry name" value="Metallophos_2"/>
    <property type="match status" value="1"/>
</dbReference>
<dbReference type="GO" id="GO:0016787">
    <property type="term" value="F:hydrolase activity"/>
    <property type="evidence" value="ECO:0007669"/>
    <property type="project" value="UniProtKB-UniRule"/>
</dbReference>
<dbReference type="Gene3D" id="3.60.21.10">
    <property type="match status" value="1"/>
</dbReference>
<dbReference type="Proteomes" id="UP000254082">
    <property type="component" value="Unassembled WGS sequence"/>
</dbReference>
<gene>
    <name evidence="4" type="ORF">NCTC11391_01905</name>
</gene>
<feature type="domain" description="Calcineurin-like phosphoesterase" evidence="3">
    <location>
        <begin position="6"/>
        <end position="147"/>
    </location>
</feature>
<keyword evidence="2" id="KW-0479">Metal-binding</keyword>
<dbReference type="AlphaFoldDB" id="A0A380JG55"/>
<evidence type="ECO:0000313" key="4">
    <source>
        <dbReference type="EMBL" id="SUN37077.1"/>
    </source>
</evidence>
<dbReference type="CDD" id="cd00841">
    <property type="entry name" value="MPP_YfcE"/>
    <property type="match status" value="1"/>
</dbReference>
<protein>
    <recommendedName>
        <fullName evidence="2">Phosphoesterase</fullName>
        <ecNumber evidence="2">3.1.4.-</ecNumber>
    </recommendedName>
</protein>
<dbReference type="EMBL" id="UHFA01000002">
    <property type="protein sequence ID" value="SUN37077.1"/>
    <property type="molecule type" value="Genomic_DNA"/>
</dbReference>
<dbReference type="NCBIfam" id="TIGR00040">
    <property type="entry name" value="yfcE"/>
    <property type="match status" value="1"/>
</dbReference>
<sequence>MAKRTIIVMSDSHGDRDIIQTIKDHYQGKVDAIFHNGDSELPSNDPIWEGIKVVRGNCDYDNGYPESLVTHLGDAIIAQTHGHLYGINFTWERLDLWAQSEDADICLYGHLHRASAWRNGKTVFINPGSVLQPRGEIMEKLYAKIDISETTIKVDYYRRDHQLYPSLSQEFER</sequence>
<dbReference type="PANTHER" id="PTHR11124">
    <property type="entry name" value="VACUOLAR SORTING PROTEIN VPS29"/>
    <property type="match status" value="1"/>
</dbReference>
<dbReference type="GO" id="GO:0046872">
    <property type="term" value="F:metal ion binding"/>
    <property type="evidence" value="ECO:0007669"/>
    <property type="project" value="UniProtKB-KW"/>
</dbReference>
<dbReference type="InterPro" id="IPR000979">
    <property type="entry name" value="Phosphodiesterase_MJ0936/Vps29"/>
</dbReference>
<dbReference type="SUPFAM" id="SSF56300">
    <property type="entry name" value="Metallo-dependent phosphatases"/>
    <property type="match status" value="1"/>
</dbReference>
<name>A0A380JG55_STRDO</name>
<dbReference type="InterPro" id="IPR041802">
    <property type="entry name" value="MPP_YfcE"/>
</dbReference>
<dbReference type="OrthoDB" id="9800565at2"/>
<proteinExistence type="inferred from homology"/>
<evidence type="ECO:0000259" key="3">
    <source>
        <dbReference type="Pfam" id="PF12850"/>
    </source>
</evidence>
<evidence type="ECO:0000256" key="2">
    <source>
        <dbReference type="RuleBase" id="RU362039"/>
    </source>
</evidence>
<evidence type="ECO:0000256" key="1">
    <source>
        <dbReference type="ARBA" id="ARBA00008950"/>
    </source>
</evidence>
<dbReference type="RefSeq" id="WP_002996948.1">
    <property type="nucleotide sequence ID" value="NZ_UHFA01000002.1"/>
</dbReference>
<comment type="cofactor">
    <cofactor evidence="2">
        <name>a divalent metal cation</name>
        <dbReference type="ChEBI" id="CHEBI:60240"/>
    </cofactor>
</comment>
<dbReference type="InterPro" id="IPR029052">
    <property type="entry name" value="Metallo-depent_PP-like"/>
</dbReference>
<accession>A0A380JG55</accession>
<evidence type="ECO:0000313" key="5">
    <source>
        <dbReference type="Proteomes" id="UP000254082"/>
    </source>
</evidence>